<dbReference type="Proteomes" id="UP000299102">
    <property type="component" value="Unassembled WGS sequence"/>
</dbReference>
<proteinExistence type="predicted"/>
<feature type="compositionally biased region" description="Low complexity" evidence="1">
    <location>
        <begin position="629"/>
        <end position="643"/>
    </location>
</feature>
<evidence type="ECO:0000256" key="1">
    <source>
        <dbReference type="SAM" id="MobiDB-lite"/>
    </source>
</evidence>
<accession>A0A4C1ZE78</accession>
<organism evidence="2 3">
    <name type="scientific">Eumeta variegata</name>
    <name type="common">Bagworm moth</name>
    <name type="synonym">Eumeta japonica</name>
    <dbReference type="NCBI Taxonomy" id="151549"/>
    <lineage>
        <taxon>Eukaryota</taxon>
        <taxon>Metazoa</taxon>
        <taxon>Ecdysozoa</taxon>
        <taxon>Arthropoda</taxon>
        <taxon>Hexapoda</taxon>
        <taxon>Insecta</taxon>
        <taxon>Pterygota</taxon>
        <taxon>Neoptera</taxon>
        <taxon>Endopterygota</taxon>
        <taxon>Lepidoptera</taxon>
        <taxon>Glossata</taxon>
        <taxon>Ditrysia</taxon>
        <taxon>Tineoidea</taxon>
        <taxon>Psychidae</taxon>
        <taxon>Oiketicinae</taxon>
        <taxon>Eumeta</taxon>
    </lineage>
</organism>
<feature type="compositionally biased region" description="Polar residues" evidence="1">
    <location>
        <begin position="299"/>
        <end position="314"/>
    </location>
</feature>
<dbReference type="STRING" id="151549.A0A4C1ZE78"/>
<feature type="compositionally biased region" description="Basic and acidic residues" evidence="1">
    <location>
        <begin position="802"/>
        <end position="816"/>
    </location>
</feature>
<feature type="region of interest" description="Disordered" evidence="1">
    <location>
        <begin position="619"/>
        <end position="667"/>
    </location>
</feature>
<feature type="compositionally biased region" description="Basic and acidic residues" evidence="1">
    <location>
        <begin position="654"/>
        <end position="667"/>
    </location>
</feature>
<feature type="compositionally biased region" description="Basic and acidic residues" evidence="1">
    <location>
        <begin position="778"/>
        <end position="789"/>
    </location>
</feature>
<dbReference type="OrthoDB" id="7482953at2759"/>
<feature type="region of interest" description="Disordered" evidence="1">
    <location>
        <begin position="843"/>
        <end position="869"/>
    </location>
</feature>
<evidence type="ECO:0000313" key="2">
    <source>
        <dbReference type="EMBL" id="GBP85259.1"/>
    </source>
</evidence>
<dbReference type="AlphaFoldDB" id="A0A4C1ZE78"/>
<keyword evidence="3" id="KW-1185">Reference proteome</keyword>
<protein>
    <submittedName>
        <fullName evidence="2">Uncharacterized protein</fullName>
    </submittedName>
</protein>
<feature type="compositionally biased region" description="Basic residues" evidence="1">
    <location>
        <begin position="644"/>
        <end position="653"/>
    </location>
</feature>
<feature type="region of interest" description="Disordered" evidence="1">
    <location>
        <begin position="299"/>
        <end position="331"/>
    </location>
</feature>
<gene>
    <name evidence="2" type="ORF">EVAR_92026_1</name>
</gene>
<reference evidence="2 3" key="1">
    <citation type="journal article" date="2019" name="Commun. Biol.">
        <title>The bagworm genome reveals a unique fibroin gene that provides high tensile strength.</title>
        <authorList>
            <person name="Kono N."/>
            <person name="Nakamura H."/>
            <person name="Ohtoshi R."/>
            <person name="Tomita M."/>
            <person name="Numata K."/>
            <person name="Arakawa K."/>
        </authorList>
    </citation>
    <scope>NUCLEOTIDE SEQUENCE [LARGE SCALE GENOMIC DNA]</scope>
</reference>
<dbReference type="EMBL" id="BGZK01001725">
    <property type="protein sequence ID" value="GBP85259.1"/>
    <property type="molecule type" value="Genomic_DNA"/>
</dbReference>
<feature type="region of interest" description="Disordered" evidence="1">
    <location>
        <begin position="688"/>
        <end position="816"/>
    </location>
</feature>
<name>A0A4C1ZE78_EUMVA</name>
<sequence length="901" mass="103404">MPRPMKKIATPWVQFLGKPVGKKFCEKRFVPIPIKGLREDILGDDLGDQSLADYNLGNEEEEQLLADDYDNASSQNVPGRGYRDNPEVVDYSHRVEYTRQVSLESYQTVDSECVVPNVTIEVTHSGVPTEHHANYATYGEMPVYEQEQHGVVPPAIPAAPMESPQIVPSEMPPHGVTNMENMSRERFPSERPPGVQRTPQVRDIPDSLELWMLTKSALEDETKKLYGATKRNNVNKKHVDWCNFKVRNVVGEVEENKVYIPRPGFGRGQRTTWRNPQYQPRHSHPYRRHYVNRGHFLQQQTKRPSFSPQTQIRSSPPHLRPEPPQIRPETSLIRPETSHIRLEAPQLPSEPAEQPIIPPELPPITGPALFRPMSPQNIERSPFQPNPSFPQRFPGVPPMQNLPNFRPEVSPPRPSFPPNVRTPFDPRPQIPFQFHQRPQFNPRPQFPLPAREIVPNSINHMPQVTIRQAVPLNVPPGVPPLNAPPKMEEFPPKLANRPPEYNPREPEVRMLPVQLPTSLPPGGLAGKKVLINPHFKGNFQPPVEGPVQNVDDAAERFIAEQRNALARAATRKYPRRSPQRYIENTTIEIENELARGDRPRRDNDDADLLRRQEEFINANRAGLRRRMRSPSPVARRSPSPRRSLSPRRRLSPLRHHEPLDEEGEYRRRLREQESLRERVLRAKEVRRKKNAVALQKQIQDRERERQQQSETIMEKQSETDKDRENRPKEQDNKKVEMEREPPPRDRSPLKQKIETEQVKEKEVIDQKLTENLTPPRKVSKEVEVKRSPERALTPPLPAPDVIQKRRESKEKVENKSGKIDESILDFEDDLDLLLGDIDGILSDDEDTGRFKEKPSNWSATFNEGLPEGDSALDYSRPTMAVRIATGAVTHIGGSEGFAIGR</sequence>
<feature type="compositionally biased region" description="Basic and acidic residues" evidence="1">
    <location>
        <begin position="698"/>
        <end position="768"/>
    </location>
</feature>
<evidence type="ECO:0000313" key="3">
    <source>
        <dbReference type="Proteomes" id="UP000299102"/>
    </source>
</evidence>
<comment type="caution">
    <text evidence="2">The sequence shown here is derived from an EMBL/GenBank/DDBJ whole genome shotgun (WGS) entry which is preliminary data.</text>
</comment>